<reference evidence="2" key="1">
    <citation type="journal article" date="2023" name="J. Phycol.">
        <title>Revised classification of the Cyanidiophyceae based on plastid genome data with descriptions of the Cavernulicolales ord. nov. and Galdieriales ord. nov. (Rhodophyta).</title>
        <authorList>
            <person name="Park S.I."/>
            <person name="Cho C.H."/>
            <person name="Ciniglia C."/>
            <person name="Huang T.Y."/>
            <person name="Liu S.L."/>
            <person name="Bustamante D.E."/>
            <person name="Calderon M.S."/>
            <person name="Mansilla A."/>
            <person name="McDermott T."/>
            <person name="Andersen R.A."/>
            <person name="Yoon H.S."/>
        </authorList>
    </citation>
    <scope>NUCLEOTIDE SEQUENCE</scope>
</reference>
<dbReference type="AlphaFoldDB" id="A0A9Y1I238"/>
<comment type="similarity">
    <text evidence="1">Belongs to the ycf54 family.</text>
</comment>
<dbReference type="InterPro" id="IPR019616">
    <property type="entry name" value="Ycf54"/>
</dbReference>
<evidence type="ECO:0000256" key="1">
    <source>
        <dbReference type="ARBA" id="ARBA00043978"/>
    </source>
</evidence>
<proteinExistence type="inferred from homology"/>
<accession>A0A9Y1I238</accession>
<evidence type="ECO:0000313" key="2">
    <source>
        <dbReference type="EMBL" id="WDA98858.1"/>
    </source>
</evidence>
<name>A0A9Y1I238_9RHOD</name>
<dbReference type="InterPro" id="IPR038409">
    <property type="entry name" value="Ycf54-like_sf"/>
</dbReference>
<dbReference type="PANTHER" id="PTHR35319:SF2">
    <property type="entry name" value="YCF54"/>
    <property type="match status" value="1"/>
</dbReference>
<geneLocation type="plastid" evidence="2"/>
<dbReference type="Pfam" id="PF10674">
    <property type="entry name" value="Ycf54"/>
    <property type="match status" value="1"/>
</dbReference>
<evidence type="ECO:0008006" key="3">
    <source>
        <dbReference type="Google" id="ProtNLM"/>
    </source>
</evidence>
<protein>
    <recommendedName>
        <fullName evidence="3">Ycf54</fullName>
    </recommendedName>
</protein>
<gene>
    <name evidence="2" type="primary">ycf54</name>
    <name evidence="2" type="ORF">SCTW_076</name>
</gene>
<dbReference type="Gene3D" id="3.30.70.1860">
    <property type="entry name" value="Uncharacterised protein family Ycf54"/>
    <property type="match status" value="1"/>
</dbReference>
<organism evidence="2">
    <name type="scientific">Sciadococcus taiwanensis</name>
    <dbReference type="NCBI Taxonomy" id="3028030"/>
    <lineage>
        <taxon>Eukaryota</taxon>
        <taxon>Rhodophyta</taxon>
        <taxon>Bangiophyceae</taxon>
        <taxon>Cavernulicolales</taxon>
        <taxon>Cavernulicolaceae</taxon>
        <taxon>Sciadococcus</taxon>
    </lineage>
</organism>
<dbReference type="PANTHER" id="PTHR35319">
    <property type="match status" value="1"/>
</dbReference>
<keyword evidence="2" id="KW-0934">Plastid</keyword>
<dbReference type="EMBL" id="OP616811">
    <property type="protein sequence ID" value="WDA98858.1"/>
    <property type="molecule type" value="Genomic_DNA"/>
</dbReference>
<sequence>MINYYFAAASKKFLVTEEPTEEILRERTQYYLNNNKAIDFWIVDNPKFLQKKEFLEFASKIPKPLTVIISTDKRFIDWIKLRIVYVKTGNISIPPYQENDLLNSNN</sequence>